<feature type="compositionally biased region" description="Acidic residues" evidence="1">
    <location>
        <begin position="42"/>
        <end position="56"/>
    </location>
</feature>
<dbReference type="Proteomes" id="UP000886520">
    <property type="component" value="Chromosome 7"/>
</dbReference>
<feature type="region of interest" description="Disordered" evidence="1">
    <location>
        <begin position="178"/>
        <end position="256"/>
    </location>
</feature>
<feature type="compositionally biased region" description="Polar residues" evidence="1">
    <location>
        <begin position="245"/>
        <end position="256"/>
    </location>
</feature>
<feature type="compositionally biased region" description="Polar residues" evidence="1">
    <location>
        <begin position="196"/>
        <end position="209"/>
    </location>
</feature>
<evidence type="ECO:0000256" key="1">
    <source>
        <dbReference type="SAM" id="MobiDB-lite"/>
    </source>
</evidence>
<protein>
    <submittedName>
        <fullName evidence="2">Uncharacterized protein</fullName>
    </submittedName>
</protein>
<dbReference type="InterPro" id="IPR044678">
    <property type="entry name" value="COR27/28"/>
</dbReference>
<sequence>MPSRPALVPSEEVANAYIADDLQPTCSSSSSGITCTHAAEVNELDSDIDPDEDDDTAGSQRDMEASDLMMGSVWTDSKHSSYLNFMEQNFVRDLYEREYCALDVCGQPSQRHEPRVEEAFDPDSAQSRSAAPFGSMEFKVWENGNWTRRLEWKRKVQPWILLSNPWVKHFRTRASCRSDMSITSPAPNNGEDEPQTLCSHHSNIPNDIQGSRAMEVGSGGHYSQPEAECCTEKPFVQGGPRSLQKRTAQVESEQASSMRHPAQFCLDEGSMTIGVFGELCKRSDNGEEHHYYAPYPLPLCGDG</sequence>
<feature type="compositionally biased region" description="Polar residues" evidence="1">
    <location>
        <begin position="178"/>
        <end position="187"/>
    </location>
</feature>
<dbReference type="AlphaFoldDB" id="A0A9D4V0P2"/>
<feature type="region of interest" description="Disordered" evidence="1">
    <location>
        <begin position="41"/>
        <end position="64"/>
    </location>
</feature>
<proteinExistence type="predicted"/>
<evidence type="ECO:0000313" key="2">
    <source>
        <dbReference type="EMBL" id="KAI5077503.1"/>
    </source>
</evidence>
<organism evidence="2 3">
    <name type="scientific">Adiantum capillus-veneris</name>
    <name type="common">Maidenhair fern</name>
    <dbReference type="NCBI Taxonomy" id="13818"/>
    <lineage>
        <taxon>Eukaryota</taxon>
        <taxon>Viridiplantae</taxon>
        <taxon>Streptophyta</taxon>
        <taxon>Embryophyta</taxon>
        <taxon>Tracheophyta</taxon>
        <taxon>Polypodiopsida</taxon>
        <taxon>Polypodiidae</taxon>
        <taxon>Polypodiales</taxon>
        <taxon>Pteridineae</taxon>
        <taxon>Pteridaceae</taxon>
        <taxon>Vittarioideae</taxon>
        <taxon>Adiantum</taxon>
    </lineage>
</organism>
<dbReference type="OrthoDB" id="1923282at2759"/>
<gene>
    <name evidence="2" type="ORF">GOP47_0007327</name>
</gene>
<accession>A0A9D4V0P2</accession>
<comment type="caution">
    <text evidence="2">The sequence shown here is derived from an EMBL/GenBank/DDBJ whole genome shotgun (WGS) entry which is preliminary data.</text>
</comment>
<dbReference type="GO" id="GO:0042752">
    <property type="term" value="P:regulation of circadian rhythm"/>
    <property type="evidence" value="ECO:0007669"/>
    <property type="project" value="InterPro"/>
</dbReference>
<evidence type="ECO:0000313" key="3">
    <source>
        <dbReference type="Proteomes" id="UP000886520"/>
    </source>
</evidence>
<reference evidence="2" key="1">
    <citation type="submission" date="2021-01" db="EMBL/GenBank/DDBJ databases">
        <title>Adiantum capillus-veneris genome.</title>
        <authorList>
            <person name="Fang Y."/>
            <person name="Liao Q."/>
        </authorList>
    </citation>
    <scope>NUCLEOTIDE SEQUENCE</scope>
    <source>
        <strain evidence="2">H3</strain>
        <tissue evidence="2">Leaf</tissue>
    </source>
</reference>
<dbReference type="PANTHER" id="PTHR33676">
    <property type="entry name" value="COLD REGULATED PROTEIN 27"/>
    <property type="match status" value="1"/>
</dbReference>
<dbReference type="EMBL" id="JABFUD020000007">
    <property type="protein sequence ID" value="KAI5077503.1"/>
    <property type="molecule type" value="Genomic_DNA"/>
</dbReference>
<keyword evidence="3" id="KW-1185">Reference proteome</keyword>
<dbReference type="GO" id="GO:0009409">
    <property type="term" value="P:response to cold"/>
    <property type="evidence" value="ECO:0007669"/>
    <property type="project" value="InterPro"/>
</dbReference>
<dbReference type="PANTHER" id="PTHR33676:SF3">
    <property type="entry name" value="COLD-REGULATED PROTEIN 27"/>
    <property type="match status" value="1"/>
</dbReference>
<name>A0A9D4V0P2_ADICA</name>